<name>A0A5J9TM89_9POAL</name>
<comment type="caution">
    <text evidence="2">The sequence shown here is derived from an EMBL/GenBank/DDBJ whole genome shotgun (WGS) entry which is preliminary data.</text>
</comment>
<sequence length="130" mass="13847">MTNKRRGGSSTSSDRKHKSCKSSEETTGSSHLDVTLEEEFRSFTDSAEDAWSKLSTEATSNLSGSVVSLSSSFGDEKGGVSPEELTTSTCAITESGIGGPLVDFEGNFVGMNLSANARTPFLPRSKIWEI</sequence>
<evidence type="ECO:0000313" key="3">
    <source>
        <dbReference type="Proteomes" id="UP000324897"/>
    </source>
</evidence>
<dbReference type="AlphaFoldDB" id="A0A5J9TM89"/>
<feature type="region of interest" description="Disordered" evidence="1">
    <location>
        <begin position="1"/>
        <end position="34"/>
    </location>
</feature>
<accession>A0A5J9TM89</accession>
<dbReference type="OrthoDB" id="690283at2759"/>
<dbReference type="PANTHER" id="PTHR18868">
    <property type="entry name" value="OS07G0665300 PROTEIN-RELATED"/>
    <property type="match status" value="1"/>
</dbReference>
<evidence type="ECO:0000313" key="2">
    <source>
        <dbReference type="EMBL" id="TVU12440.1"/>
    </source>
</evidence>
<reference evidence="2 3" key="1">
    <citation type="journal article" date="2019" name="Sci. Rep.">
        <title>A high-quality genome of Eragrostis curvula grass provides insights into Poaceae evolution and supports new strategies to enhance forage quality.</title>
        <authorList>
            <person name="Carballo J."/>
            <person name="Santos B.A.C.M."/>
            <person name="Zappacosta D."/>
            <person name="Garbus I."/>
            <person name="Selva J.P."/>
            <person name="Gallo C.A."/>
            <person name="Diaz A."/>
            <person name="Albertini E."/>
            <person name="Caccamo M."/>
            <person name="Echenique V."/>
        </authorList>
    </citation>
    <scope>NUCLEOTIDE SEQUENCE [LARGE SCALE GENOMIC DNA]</scope>
    <source>
        <strain evidence="3">cv. Victoria</strain>
        <tissue evidence="2">Leaf</tissue>
    </source>
</reference>
<evidence type="ECO:0000256" key="1">
    <source>
        <dbReference type="SAM" id="MobiDB-lite"/>
    </source>
</evidence>
<dbReference type="Gramene" id="TVU12440">
    <property type="protein sequence ID" value="TVU12440"/>
    <property type="gene ID" value="EJB05_46087"/>
</dbReference>
<protein>
    <submittedName>
        <fullName evidence="2">Uncharacterized protein</fullName>
    </submittedName>
</protein>
<gene>
    <name evidence="2" type="ORF">EJB05_46087</name>
</gene>
<organism evidence="2 3">
    <name type="scientific">Eragrostis curvula</name>
    <name type="common">weeping love grass</name>
    <dbReference type="NCBI Taxonomy" id="38414"/>
    <lineage>
        <taxon>Eukaryota</taxon>
        <taxon>Viridiplantae</taxon>
        <taxon>Streptophyta</taxon>
        <taxon>Embryophyta</taxon>
        <taxon>Tracheophyta</taxon>
        <taxon>Spermatophyta</taxon>
        <taxon>Magnoliopsida</taxon>
        <taxon>Liliopsida</taxon>
        <taxon>Poales</taxon>
        <taxon>Poaceae</taxon>
        <taxon>PACMAD clade</taxon>
        <taxon>Chloridoideae</taxon>
        <taxon>Eragrostideae</taxon>
        <taxon>Eragrostidinae</taxon>
        <taxon>Eragrostis</taxon>
    </lineage>
</organism>
<keyword evidence="3" id="KW-1185">Reference proteome</keyword>
<dbReference type="PANTHER" id="PTHR18868:SF49">
    <property type="entry name" value="OS11G0147200 PROTEIN"/>
    <property type="match status" value="1"/>
</dbReference>
<dbReference type="Proteomes" id="UP000324897">
    <property type="component" value="Chromosome 3"/>
</dbReference>
<dbReference type="InterPro" id="IPR009003">
    <property type="entry name" value="Peptidase_S1_PA"/>
</dbReference>
<proteinExistence type="predicted"/>
<dbReference type="EMBL" id="RWGY01000039">
    <property type="protein sequence ID" value="TVU12440.1"/>
    <property type="molecule type" value="Genomic_DNA"/>
</dbReference>
<dbReference type="SUPFAM" id="SSF50494">
    <property type="entry name" value="Trypsin-like serine proteases"/>
    <property type="match status" value="1"/>
</dbReference>